<dbReference type="Proteomes" id="UP001153365">
    <property type="component" value="Unassembled WGS sequence"/>
</dbReference>
<accession>A0AAV0BH96</accession>
<name>A0AAV0BH96_PHAPC</name>
<gene>
    <name evidence="1" type="ORF">PPACK8108_LOCUS20334</name>
</gene>
<sequence>MSTTSSIKKQPLIQANQSCPHAKDDPCKYILHILLAPQASQTLLFHSNSPEINPSSTNYLQTPSSFPSSSS</sequence>
<evidence type="ECO:0000313" key="1">
    <source>
        <dbReference type="EMBL" id="CAH7685760.1"/>
    </source>
</evidence>
<organism evidence="1 2">
    <name type="scientific">Phakopsora pachyrhizi</name>
    <name type="common">Asian soybean rust disease fungus</name>
    <dbReference type="NCBI Taxonomy" id="170000"/>
    <lineage>
        <taxon>Eukaryota</taxon>
        <taxon>Fungi</taxon>
        <taxon>Dikarya</taxon>
        <taxon>Basidiomycota</taxon>
        <taxon>Pucciniomycotina</taxon>
        <taxon>Pucciniomycetes</taxon>
        <taxon>Pucciniales</taxon>
        <taxon>Phakopsoraceae</taxon>
        <taxon>Phakopsora</taxon>
    </lineage>
</organism>
<keyword evidence="2" id="KW-1185">Reference proteome</keyword>
<dbReference type="AlphaFoldDB" id="A0AAV0BH96"/>
<proteinExistence type="predicted"/>
<reference evidence="1" key="1">
    <citation type="submission" date="2022-06" db="EMBL/GenBank/DDBJ databases">
        <authorList>
            <consortium name="SYNGENTA / RWTH Aachen University"/>
        </authorList>
    </citation>
    <scope>NUCLEOTIDE SEQUENCE</scope>
</reference>
<protein>
    <submittedName>
        <fullName evidence="1">Uncharacterized protein</fullName>
    </submittedName>
</protein>
<evidence type="ECO:0000313" key="2">
    <source>
        <dbReference type="Proteomes" id="UP001153365"/>
    </source>
</evidence>
<dbReference type="EMBL" id="CALTRL010005743">
    <property type="protein sequence ID" value="CAH7685760.1"/>
    <property type="molecule type" value="Genomic_DNA"/>
</dbReference>
<comment type="caution">
    <text evidence="1">The sequence shown here is derived from an EMBL/GenBank/DDBJ whole genome shotgun (WGS) entry which is preliminary data.</text>
</comment>